<evidence type="ECO:0000313" key="4">
    <source>
        <dbReference type="Proteomes" id="UP000005551"/>
    </source>
</evidence>
<sequence>MKKLFLFAFLLVGMLSMSAQAQEAAAEDEITEEEMTKFASMEAAVAVYLAEKQATLEEMIKSDEVIGGAARYNELKRAWGNEEKLAEIEATEEEKNAFQAIQDYIDSLGKDVVEYKKELIMDNEVLGAATYNKVKKAMDSDPAVKEQIDNLIAEIKEGSSSEDKTVEEATEGDNL</sequence>
<reference evidence="3 4" key="1">
    <citation type="submission" date="2012-05" db="EMBL/GenBank/DDBJ databases">
        <title>Genome sequence of Nitritalea halalkaliphila LW7.</title>
        <authorList>
            <person name="Jangir P.K."/>
            <person name="Singh A."/>
            <person name="Shivaji S."/>
            <person name="Sharma R."/>
        </authorList>
    </citation>
    <scope>NUCLEOTIDE SEQUENCE [LARGE SCALE GENOMIC DNA]</scope>
    <source>
        <strain evidence="3 4">LW7</strain>
    </source>
</reference>
<dbReference type="EMBL" id="AJYA01000012">
    <property type="protein sequence ID" value="EIM77841.1"/>
    <property type="molecule type" value="Genomic_DNA"/>
</dbReference>
<feature type="compositionally biased region" description="Basic and acidic residues" evidence="1">
    <location>
        <begin position="154"/>
        <end position="167"/>
    </location>
</feature>
<evidence type="ECO:0008006" key="5">
    <source>
        <dbReference type="Google" id="ProtNLM"/>
    </source>
</evidence>
<feature type="region of interest" description="Disordered" evidence="1">
    <location>
        <begin position="154"/>
        <end position="175"/>
    </location>
</feature>
<dbReference type="AlphaFoldDB" id="I5C7N9"/>
<proteinExistence type="predicted"/>
<evidence type="ECO:0000256" key="1">
    <source>
        <dbReference type="SAM" id="MobiDB-lite"/>
    </source>
</evidence>
<dbReference type="STRING" id="1189621.A3SI_05664"/>
<accession>I5C7N9</accession>
<organism evidence="3 4">
    <name type="scientific">Nitritalea halalkaliphila LW7</name>
    <dbReference type="NCBI Taxonomy" id="1189621"/>
    <lineage>
        <taxon>Bacteria</taxon>
        <taxon>Pseudomonadati</taxon>
        <taxon>Bacteroidota</taxon>
        <taxon>Cytophagia</taxon>
        <taxon>Cytophagales</taxon>
        <taxon>Cyclobacteriaceae</taxon>
        <taxon>Nitritalea</taxon>
    </lineage>
</organism>
<keyword evidence="4" id="KW-1185">Reference proteome</keyword>
<evidence type="ECO:0000256" key="2">
    <source>
        <dbReference type="SAM" id="SignalP"/>
    </source>
</evidence>
<dbReference type="Proteomes" id="UP000005551">
    <property type="component" value="Unassembled WGS sequence"/>
</dbReference>
<protein>
    <recommendedName>
        <fullName evidence="5">DUF4168 domain-containing protein</fullName>
    </recommendedName>
</protein>
<dbReference type="RefSeq" id="WP_009053902.1">
    <property type="nucleotide sequence ID" value="NZ_AJYA01000012.1"/>
</dbReference>
<keyword evidence="2" id="KW-0732">Signal</keyword>
<evidence type="ECO:0000313" key="3">
    <source>
        <dbReference type="EMBL" id="EIM77841.1"/>
    </source>
</evidence>
<feature type="chain" id="PRO_5003701570" description="DUF4168 domain-containing protein" evidence="2">
    <location>
        <begin position="22"/>
        <end position="175"/>
    </location>
</feature>
<name>I5C7N9_9BACT</name>
<dbReference type="OrthoDB" id="825862at2"/>
<feature type="signal peptide" evidence="2">
    <location>
        <begin position="1"/>
        <end position="21"/>
    </location>
</feature>
<comment type="caution">
    <text evidence="3">The sequence shown here is derived from an EMBL/GenBank/DDBJ whole genome shotgun (WGS) entry which is preliminary data.</text>
</comment>
<gene>
    <name evidence="3" type="ORF">A3SI_05664</name>
</gene>